<evidence type="ECO:0000313" key="8">
    <source>
        <dbReference type="Proteomes" id="UP000054251"/>
    </source>
</evidence>
<proteinExistence type="predicted"/>
<dbReference type="InterPro" id="IPR036259">
    <property type="entry name" value="MFS_trans_sf"/>
</dbReference>
<name>A0A0V1PST0_9ASCO</name>
<gene>
    <name evidence="7" type="ORF">AC631_04959</name>
</gene>
<dbReference type="GO" id="GO:0005886">
    <property type="term" value="C:plasma membrane"/>
    <property type="evidence" value="ECO:0007669"/>
    <property type="project" value="TreeGrafter"/>
</dbReference>
<evidence type="ECO:0000256" key="5">
    <source>
        <dbReference type="SAM" id="Phobius"/>
    </source>
</evidence>
<dbReference type="Proteomes" id="UP000054251">
    <property type="component" value="Unassembled WGS sequence"/>
</dbReference>
<dbReference type="PROSITE" id="PS50850">
    <property type="entry name" value="MFS"/>
    <property type="match status" value="1"/>
</dbReference>
<feature type="transmembrane region" description="Helical" evidence="5">
    <location>
        <begin position="193"/>
        <end position="219"/>
    </location>
</feature>
<accession>A0A0V1PST0</accession>
<evidence type="ECO:0000256" key="1">
    <source>
        <dbReference type="ARBA" id="ARBA00004141"/>
    </source>
</evidence>
<dbReference type="InterPro" id="IPR020846">
    <property type="entry name" value="MFS_dom"/>
</dbReference>
<reference evidence="7 8" key="1">
    <citation type="submission" date="2015-11" db="EMBL/GenBank/DDBJ databases">
        <title>The genome of Debaryomyces fabryi.</title>
        <authorList>
            <person name="Tafer H."/>
            <person name="Lopandic K."/>
        </authorList>
    </citation>
    <scope>NUCLEOTIDE SEQUENCE [LARGE SCALE GENOMIC DNA]</scope>
    <source>
        <strain evidence="7 8">CBS 789</strain>
    </source>
</reference>
<feature type="transmembrane region" description="Helical" evidence="5">
    <location>
        <begin position="523"/>
        <end position="544"/>
    </location>
</feature>
<evidence type="ECO:0000256" key="2">
    <source>
        <dbReference type="ARBA" id="ARBA00022692"/>
    </source>
</evidence>
<evidence type="ECO:0000259" key="6">
    <source>
        <dbReference type="PROSITE" id="PS50850"/>
    </source>
</evidence>
<dbReference type="GO" id="GO:0000324">
    <property type="term" value="C:fungal-type vacuole"/>
    <property type="evidence" value="ECO:0007669"/>
    <property type="project" value="TreeGrafter"/>
</dbReference>
<feature type="transmembrane region" description="Helical" evidence="5">
    <location>
        <begin position="107"/>
        <end position="127"/>
    </location>
</feature>
<sequence length="580" mass="65762">MLKEEKGSNFEKYSDLAIPGTVHLVDLEGILNVKKDKHSHSFHNIILQPQPSCNPNDPLRWSKSKKQQQFWLLWVWAFLLAVAVNWTGPIWTDWTVEFNCTFTELNISSAICFLFLGLGCVFLQPTAMKLGRRFVYLTCTIIVIVGNIIGSQAISVEYLYVSNLLAGFAAAPVDSLVEISTTDVFFQHERAEYLSWFVFALYAGSDLGPVACGFIIQTMSWRWCFYFQIIFFAVLLVVQLFFMEDTTFERSKDVLKNFESLNVDEGITSTEIGEMEPYRNKNEKHKNKNNTNEIENISISDISSSDSFVPIRTYWQRMRLIELEFSDSRSWFELFYKPFLLITFPSVVWGGLIYGSQMMWLSLLATTQSEIYATSPYNFSSAIVGLTNIGALIGSLIGMIYGGKFVDYCTIKLTSQNEGIFEPEFRLWTMIVPTIFNAAGLLAYGLGTAYKSNWTVSVIIGQGLLGFAMSSSGSICLTYVVDAYPKIASEALVLMLFIRNCIGCSFTFAIQPWLDQCGLKLTTWLMFMLSILINGSFVIMLKWGKTFRRATTKRYYEYCGSSSILERALPSNNNVDAINK</sequence>
<dbReference type="PANTHER" id="PTHR23502">
    <property type="entry name" value="MAJOR FACILITATOR SUPERFAMILY"/>
    <property type="match status" value="1"/>
</dbReference>
<feature type="transmembrane region" description="Helical" evidence="5">
    <location>
        <begin position="459"/>
        <end position="480"/>
    </location>
</feature>
<dbReference type="GO" id="GO:0022857">
    <property type="term" value="F:transmembrane transporter activity"/>
    <property type="evidence" value="ECO:0007669"/>
    <property type="project" value="InterPro"/>
</dbReference>
<dbReference type="Gene3D" id="1.20.1250.20">
    <property type="entry name" value="MFS general substrate transporter like domains"/>
    <property type="match status" value="1"/>
</dbReference>
<feature type="transmembrane region" description="Helical" evidence="5">
    <location>
        <begin position="70"/>
        <end position="87"/>
    </location>
</feature>
<dbReference type="GeneID" id="26841968"/>
<evidence type="ECO:0000256" key="4">
    <source>
        <dbReference type="ARBA" id="ARBA00023136"/>
    </source>
</evidence>
<comment type="subcellular location">
    <subcellularLocation>
        <location evidence="1">Membrane</location>
        <topology evidence="1">Multi-pass membrane protein</topology>
    </subcellularLocation>
</comment>
<feature type="transmembrane region" description="Helical" evidence="5">
    <location>
        <begin position="339"/>
        <end position="363"/>
    </location>
</feature>
<dbReference type="PANTHER" id="PTHR23502:SF34">
    <property type="entry name" value="PROTEIN HOL1"/>
    <property type="match status" value="1"/>
</dbReference>
<keyword evidence="8" id="KW-1185">Reference proteome</keyword>
<evidence type="ECO:0000256" key="3">
    <source>
        <dbReference type="ARBA" id="ARBA00022989"/>
    </source>
</evidence>
<dbReference type="SUPFAM" id="SSF103473">
    <property type="entry name" value="MFS general substrate transporter"/>
    <property type="match status" value="1"/>
</dbReference>
<feature type="transmembrane region" description="Helical" evidence="5">
    <location>
        <begin position="427"/>
        <end position="447"/>
    </location>
</feature>
<keyword evidence="3 5" id="KW-1133">Transmembrane helix</keyword>
<feature type="transmembrane region" description="Helical" evidence="5">
    <location>
        <begin position="134"/>
        <end position="154"/>
    </location>
</feature>
<protein>
    <recommendedName>
        <fullName evidence="6">Major facilitator superfamily (MFS) profile domain-containing protein</fullName>
    </recommendedName>
</protein>
<dbReference type="RefSeq" id="XP_015465391.1">
    <property type="nucleotide sequence ID" value="XM_015613788.1"/>
</dbReference>
<dbReference type="AlphaFoldDB" id="A0A0V1PST0"/>
<dbReference type="EMBL" id="LMYN01000156">
    <property type="protein sequence ID" value="KRZ99288.1"/>
    <property type="molecule type" value="Genomic_DNA"/>
</dbReference>
<dbReference type="InterPro" id="IPR011701">
    <property type="entry name" value="MFS"/>
</dbReference>
<feature type="transmembrane region" description="Helical" evidence="5">
    <location>
        <begin position="225"/>
        <end position="242"/>
    </location>
</feature>
<dbReference type="Pfam" id="PF07690">
    <property type="entry name" value="MFS_1"/>
    <property type="match status" value="1"/>
</dbReference>
<keyword evidence="4 5" id="KW-0472">Membrane</keyword>
<keyword evidence="2 5" id="KW-0812">Transmembrane</keyword>
<comment type="caution">
    <text evidence="7">The sequence shown here is derived from an EMBL/GenBank/DDBJ whole genome shotgun (WGS) entry which is preliminary data.</text>
</comment>
<feature type="domain" description="Major facilitator superfamily (MFS) profile" evidence="6">
    <location>
        <begin position="69"/>
        <end position="546"/>
    </location>
</feature>
<dbReference type="OrthoDB" id="5215911at2759"/>
<feature type="transmembrane region" description="Helical" evidence="5">
    <location>
        <begin position="383"/>
        <end position="406"/>
    </location>
</feature>
<organism evidence="7 8">
    <name type="scientific">Debaryomyces fabryi</name>
    <dbReference type="NCBI Taxonomy" id="58627"/>
    <lineage>
        <taxon>Eukaryota</taxon>
        <taxon>Fungi</taxon>
        <taxon>Dikarya</taxon>
        <taxon>Ascomycota</taxon>
        <taxon>Saccharomycotina</taxon>
        <taxon>Pichiomycetes</taxon>
        <taxon>Debaryomycetaceae</taxon>
        <taxon>Debaryomyces</taxon>
    </lineage>
</organism>
<evidence type="ECO:0000313" key="7">
    <source>
        <dbReference type="EMBL" id="KRZ99288.1"/>
    </source>
</evidence>